<dbReference type="AlphaFoldDB" id="X0YVP7"/>
<reference evidence="1" key="1">
    <citation type="journal article" date="2014" name="Front. Microbiol.">
        <title>High frequency of phylogenetically diverse reductive dehalogenase-homologous genes in deep subseafloor sedimentary metagenomes.</title>
        <authorList>
            <person name="Kawai M."/>
            <person name="Futagami T."/>
            <person name="Toyoda A."/>
            <person name="Takaki Y."/>
            <person name="Nishi S."/>
            <person name="Hori S."/>
            <person name="Arai W."/>
            <person name="Tsubouchi T."/>
            <person name="Morono Y."/>
            <person name="Uchiyama I."/>
            <person name="Ito T."/>
            <person name="Fujiyama A."/>
            <person name="Inagaki F."/>
            <person name="Takami H."/>
        </authorList>
    </citation>
    <scope>NUCLEOTIDE SEQUENCE</scope>
    <source>
        <strain evidence="1">Expedition CK06-06</strain>
    </source>
</reference>
<dbReference type="EMBL" id="BART01007632">
    <property type="protein sequence ID" value="GAG60829.1"/>
    <property type="molecule type" value="Genomic_DNA"/>
</dbReference>
<organism evidence="1">
    <name type="scientific">marine sediment metagenome</name>
    <dbReference type="NCBI Taxonomy" id="412755"/>
    <lineage>
        <taxon>unclassified sequences</taxon>
        <taxon>metagenomes</taxon>
        <taxon>ecological metagenomes</taxon>
    </lineage>
</organism>
<feature type="non-terminal residue" evidence="1">
    <location>
        <position position="52"/>
    </location>
</feature>
<protein>
    <submittedName>
        <fullName evidence="1">Uncharacterized protein</fullName>
    </submittedName>
</protein>
<sequence length="52" mass="6205">MFWCGDSKVRPIRKRWLSLFYQGGIKTVWREEILCGLDFGIPACCVYWYIVT</sequence>
<comment type="caution">
    <text evidence="1">The sequence shown here is derived from an EMBL/GenBank/DDBJ whole genome shotgun (WGS) entry which is preliminary data.</text>
</comment>
<proteinExistence type="predicted"/>
<evidence type="ECO:0000313" key="1">
    <source>
        <dbReference type="EMBL" id="GAG60829.1"/>
    </source>
</evidence>
<gene>
    <name evidence="1" type="ORF">S01H4_17341</name>
</gene>
<accession>X0YVP7</accession>
<name>X0YVP7_9ZZZZ</name>